<comment type="caution">
    <text evidence="2">The sequence shown here is derived from an EMBL/GenBank/DDBJ whole genome shotgun (WGS) entry which is preliminary data.</text>
</comment>
<dbReference type="Gene3D" id="3.20.20.80">
    <property type="entry name" value="Glycosidases"/>
    <property type="match status" value="1"/>
</dbReference>
<dbReference type="GO" id="GO:0031012">
    <property type="term" value="C:extracellular matrix"/>
    <property type="evidence" value="ECO:0007669"/>
    <property type="project" value="TreeGrafter"/>
</dbReference>
<name>A0AAW2IGW0_9NEOP</name>
<dbReference type="GO" id="GO:0016020">
    <property type="term" value="C:membrane"/>
    <property type="evidence" value="ECO:0007669"/>
    <property type="project" value="InterPro"/>
</dbReference>
<organism evidence="2">
    <name type="scientific">Menopon gallinae</name>
    <name type="common">poultry shaft louse</name>
    <dbReference type="NCBI Taxonomy" id="328185"/>
    <lineage>
        <taxon>Eukaryota</taxon>
        <taxon>Metazoa</taxon>
        <taxon>Ecdysozoa</taxon>
        <taxon>Arthropoda</taxon>
        <taxon>Hexapoda</taxon>
        <taxon>Insecta</taxon>
        <taxon>Pterygota</taxon>
        <taxon>Neoptera</taxon>
        <taxon>Paraneoptera</taxon>
        <taxon>Psocodea</taxon>
        <taxon>Troctomorpha</taxon>
        <taxon>Phthiraptera</taxon>
        <taxon>Amblycera</taxon>
        <taxon>Menoponidae</taxon>
        <taxon>Menopon</taxon>
    </lineage>
</organism>
<dbReference type="PANTHER" id="PTHR46145">
    <property type="entry name" value="HEPARANASE"/>
    <property type="match status" value="1"/>
</dbReference>
<accession>A0AAW2IGW0</accession>
<evidence type="ECO:0008006" key="3">
    <source>
        <dbReference type="Google" id="ProtNLM"/>
    </source>
</evidence>
<dbReference type="InterPro" id="IPR017853">
    <property type="entry name" value="GH"/>
</dbReference>
<dbReference type="PANTHER" id="PTHR46145:SF4">
    <property type="entry name" value="HEPARANASE"/>
    <property type="match status" value="1"/>
</dbReference>
<dbReference type="GO" id="GO:0005615">
    <property type="term" value="C:extracellular space"/>
    <property type="evidence" value="ECO:0007669"/>
    <property type="project" value="TreeGrafter"/>
</dbReference>
<dbReference type="EMBL" id="JARGDH010000001">
    <property type="protein sequence ID" value="KAL0281439.1"/>
    <property type="molecule type" value="Genomic_DNA"/>
</dbReference>
<gene>
    <name evidence="2" type="ORF">PYX00_002426</name>
</gene>
<reference evidence="2" key="1">
    <citation type="journal article" date="2024" name="Gigascience">
        <title>Chromosome-level genome of the poultry shaft louse Menopon gallinae provides insight into the host-switching and adaptive evolution of parasitic lice.</title>
        <authorList>
            <person name="Xu Y."/>
            <person name="Ma L."/>
            <person name="Liu S."/>
            <person name="Liang Y."/>
            <person name="Liu Q."/>
            <person name="He Z."/>
            <person name="Tian L."/>
            <person name="Duan Y."/>
            <person name="Cai W."/>
            <person name="Li H."/>
            <person name="Song F."/>
        </authorList>
    </citation>
    <scope>NUCLEOTIDE SEQUENCE</scope>
    <source>
        <strain evidence="2">Cailab_2023a</strain>
    </source>
</reference>
<dbReference type="SUPFAM" id="SSF51445">
    <property type="entry name" value="(Trans)glycosidases"/>
    <property type="match status" value="1"/>
</dbReference>
<sequence length="327" mass="37291">MDFQLGNEPNSFKHVFNETVSGEQLGHDFDSLRELLTKFHKFKGSKLVGPDVTRPKRLSESSISYLRDFLGNTFNLSAVSWHQYYFNGRNATIDEFLDPRVFDLLEKQIQAVSEVTREFSSDLPIWLTETSSAYGGGAPGLSNRFVATFLWLDKLGLAAKMGLKVIVRQTFYRGYYSLIDDDLHPSPDYWISLVHKRLVGRKVLRVKFSRKSKEKHLRLYCHCLKKITNATGGVVLFGMNLSNSSEYIIPGGITSRFPFTSLIFTAEDGNLTSRYILLNGRRLEPNDDGTSFIIPTKTMLPLLMPPYSLAFWVFHGKREGTCRKSEM</sequence>
<comment type="similarity">
    <text evidence="1">Belongs to the glycosyl hydrolase 79 family.</text>
</comment>
<proteinExistence type="inferred from homology"/>
<protein>
    <recommendedName>
        <fullName evidence="3">Heparanase</fullName>
    </recommendedName>
</protein>
<dbReference type="GO" id="GO:0016798">
    <property type="term" value="F:hydrolase activity, acting on glycosyl bonds"/>
    <property type="evidence" value="ECO:0007669"/>
    <property type="project" value="InterPro"/>
</dbReference>
<dbReference type="AlphaFoldDB" id="A0AAW2IGW0"/>
<evidence type="ECO:0000313" key="2">
    <source>
        <dbReference type="EMBL" id="KAL0281439.1"/>
    </source>
</evidence>
<dbReference type="InterPro" id="IPR005199">
    <property type="entry name" value="Glyco_hydro_79"/>
</dbReference>
<evidence type="ECO:0000256" key="1">
    <source>
        <dbReference type="ARBA" id="ARBA00009800"/>
    </source>
</evidence>
<dbReference type="Pfam" id="PF03662">
    <property type="entry name" value="Glyco_hydro_79n"/>
    <property type="match status" value="1"/>
</dbReference>